<dbReference type="AlphaFoldDB" id="A0A395H352"/>
<name>A0A395H352_9EURO</name>
<feature type="region of interest" description="Disordered" evidence="1">
    <location>
        <begin position="327"/>
        <end position="383"/>
    </location>
</feature>
<dbReference type="VEuPathDB" id="FungiDB:BO80DRAFT_444714"/>
<feature type="region of interest" description="Disordered" evidence="1">
    <location>
        <begin position="262"/>
        <end position="283"/>
    </location>
</feature>
<dbReference type="Proteomes" id="UP000249402">
    <property type="component" value="Unassembled WGS sequence"/>
</dbReference>
<sequence>MTSWTWGFPPAGPVTSTEFATPGGEFIDDFLDKLETDAVLRDWLAEPGSGGAVTTQDLDYQELSLANTMAQEAGEQRHFGIIPDTSNIFPDHPISMDEANMDNFETIGDFDTAGVLDELEAMSSGQYDVTGITQGGIMASAQPNMASLHATQANKLPGNYYSCTTPNMMGPVSASQHNAMKQAGSAFPQQYGSNHYFPYGTSTVDNGSMGPYVSTSIEQLAAPFANIAAGRFISTPMGQISTPPSQRAAGGLAQGFVTPINQIDRPNANRSDTTSSGNSQSLHKYKVASPLAEGVTDATGHFISLPASVCQTHPSHQQMEGNLASATKLDGQSPANNSSASGSGPETNSSPPIYLPGQLGTVDGLGQVGGSSSSSSSAMNAISPRVKTASTAVHGMNQGTVEGNSSSSVSNSPVPALADHTTLHATAMNSPASISRPSFVPDIVKLMDPTAYNIDIETKYSSVTEAREANRASSGLQGNDILPTTDLQKKAIVKALTNAMLSTENAEDNPGMVKPFKEGKFGSERVEAVCWELLESVIVRHTSGSLLASYGIKRKGTGESMSFYERITRILQCLSTQKTICKHLLDPLYMHQFVDDPVSAYKRVIANKTLNKRKGEVMNAGKQVLGAKKTNAPTTNSQGVKIEEPNAGVAMTPTNTPGSVTTNGRNIPATPTGAMRHPSANVTPQRGNHMFPVAMGAGTLAQLSQARVSPSLGRMATTRAHTNRMMGPTSHPRQSVGFVPMTPLSGPPSAHVKPLDTLYNPEQVLGTLMQRNITNPNTNPNANPSMNPGRTPGMNANTNTNLVHASMMNPNAQIRQLQQAAVAAKGARKRTLSDTDFEGQGSSAKRQH</sequence>
<reference evidence="2 3" key="1">
    <citation type="submission" date="2018-02" db="EMBL/GenBank/DDBJ databases">
        <title>The genomes of Aspergillus section Nigri reveals drivers in fungal speciation.</title>
        <authorList>
            <consortium name="DOE Joint Genome Institute"/>
            <person name="Vesth T.C."/>
            <person name="Nybo J."/>
            <person name="Theobald S."/>
            <person name="Brandl J."/>
            <person name="Frisvad J.C."/>
            <person name="Nielsen K.F."/>
            <person name="Lyhne E.K."/>
            <person name="Kogle M.E."/>
            <person name="Kuo A."/>
            <person name="Riley R."/>
            <person name="Clum A."/>
            <person name="Nolan M."/>
            <person name="Lipzen A."/>
            <person name="Salamov A."/>
            <person name="Henrissat B."/>
            <person name="Wiebenga A."/>
            <person name="De vries R.P."/>
            <person name="Grigoriev I.V."/>
            <person name="Mortensen U.H."/>
            <person name="Andersen M.R."/>
            <person name="Baker S.E."/>
        </authorList>
    </citation>
    <scope>NUCLEOTIDE SEQUENCE [LARGE SCALE GENOMIC DNA]</scope>
    <source>
        <strain evidence="2 3">CBS 121593</strain>
    </source>
</reference>
<feature type="compositionally biased region" description="Low complexity" evidence="1">
    <location>
        <begin position="333"/>
        <end position="345"/>
    </location>
</feature>
<gene>
    <name evidence="2" type="ORF">BO80DRAFT_444714</name>
</gene>
<dbReference type="RefSeq" id="XP_025575595.1">
    <property type="nucleotide sequence ID" value="XM_025721448.1"/>
</dbReference>
<feature type="compositionally biased region" description="Polar residues" evidence="1">
    <location>
        <begin position="268"/>
        <end position="282"/>
    </location>
</feature>
<feature type="region of interest" description="Disordered" evidence="1">
    <location>
        <begin position="396"/>
        <end position="416"/>
    </location>
</feature>
<accession>A0A395H352</accession>
<evidence type="ECO:0000313" key="3">
    <source>
        <dbReference type="Proteomes" id="UP000249402"/>
    </source>
</evidence>
<protein>
    <submittedName>
        <fullName evidence="2">Uncharacterized protein</fullName>
    </submittedName>
</protein>
<dbReference type="EMBL" id="KZ824436">
    <property type="protein sequence ID" value="RAL01268.1"/>
    <property type="molecule type" value="Genomic_DNA"/>
</dbReference>
<proteinExistence type="predicted"/>
<keyword evidence="3" id="KW-1185">Reference proteome</keyword>
<feature type="region of interest" description="Disordered" evidence="1">
    <location>
        <begin position="1"/>
        <end position="20"/>
    </location>
</feature>
<organism evidence="2 3">
    <name type="scientific">Aspergillus ibericus CBS 121593</name>
    <dbReference type="NCBI Taxonomy" id="1448316"/>
    <lineage>
        <taxon>Eukaryota</taxon>
        <taxon>Fungi</taxon>
        <taxon>Dikarya</taxon>
        <taxon>Ascomycota</taxon>
        <taxon>Pezizomycotina</taxon>
        <taxon>Eurotiomycetes</taxon>
        <taxon>Eurotiomycetidae</taxon>
        <taxon>Eurotiales</taxon>
        <taxon>Aspergillaceae</taxon>
        <taxon>Aspergillus</taxon>
        <taxon>Aspergillus subgen. Circumdati</taxon>
    </lineage>
</organism>
<dbReference type="GeneID" id="37226313"/>
<dbReference type="STRING" id="1448316.A0A395H352"/>
<feature type="region of interest" description="Disordered" evidence="1">
    <location>
        <begin position="819"/>
        <end position="848"/>
    </location>
</feature>
<feature type="compositionally biased region" description="Low complexity" evidence="1">
    <location>
        <begin position="404"/>
        <end position="416"/>
    </location>
</feature>
<dbReference type="OrthoDB" id="4851482at2759"/>
<evidence type="ECO:0000313" key="2">
    <source>
        <dbReference type="EMBL" id="RAL01268.1"/>
    </source>
</evidence>
<evidence type="ECO:0000256" key="1">
    <source>
        <dbReference type="SAM" id="MobiDB-lite"/>
    </source>
</evidence>